<proteinExistence type="inferred from homology"/>
<dbReference type="InterPro" id="IPR011045">
    <property type="entry name" value="N2O_reductase_N"/>
</dbReference>
<name>A0AB39BH70_9MICO</name>
<dbReference type="PANTHER" id="PTHR30344:SF1">
    <property type="entry name" value="6-PHOSPHOGLUCONOLACTONASE"/>
    <property type="match status" value="1"/>
</dbReference>
<feature type="region of interest" description="Disordered" evidence="2">
    <location>
        <begin position="238"/>
        <end position="261"/>
    </location>
</feature>
<accession>A0AB39BH70</accession>
<protein>
    <submittedName>
        <fullName evidence="3">Lactonase family protein</fullName>
    </submittedName>
</protein>
<reference evidence="3" key="1">
    <citation type="submission" date="2024-05" db="EMBL/GenBank/DDBJ databases">
        <title>Herbiconiux sp. A18JL235.</title>
        <authorList>
            <person name="Zhang G."/>
        </authorList>
    </citation>
    <scope>NUCLEOTIDE SEQUENCE</scope>
    <source>
        <strain evidence="3">A18JL235</strain>
    </source>
</reference>
<evidence type="ECO:0000256" key="1">
    <source>
        <dbReference type="ARBA" id="ARBA00005564"/>
    </source>
</evidence>
<dbReference type="RefSeq" id="WP_368498156.1">
    <property type="nucleotide sequence ID" value="NZ_CP162511.1"/>
</dbReference>
<gene>
    <name evidence="3" type="ORF">ABFY20_01370</name>
</gene>
<dbReference type="GO" id="GO:0017057">
    <property type="term" value="F:6-phosphogluconolactonase activity"/>
    <property type="evidence" value="ECO:0007669"/>
    <property type="project" value="TreeGrafter"/>
</dbReference>
<evidence type="ECO:0000256" key="2">
    <source>
        <dbReference type="SAM" id="MobiDB-lite"/>
    </source>
</evidence>
<dbReference type="AlphaFoldDB" id="A0AB39BH70"/>
<dbReference type="Gene3D" id="2.130.10.10">
    <property type="entry name" value="YVTN repeat-like/Quinoprotein amine dehydrogenase"/>
    <property type="match status" value="1"/>
</dbReference>
<dbReference type="SUPFAM" id="SSF50974">
    <property type="entry name" value="Nitrous oxide reductase, N-terminal domain"/>
    <property type="match status" value="1"/>
</dbReference>
<feature type="compositionally biased region" description="Polar residues" evidence="2">
    <location>
        <begin position="238"/>
        <end position="247"/>
    </location>
</feature>
<organism evidence="3">
    <name type="scientific">Herbiconiux sp. A18JL235</name>
    <dbReference type="NCBI Taxonomy" id="3152363"/>
    <lineage>
        <taxon>Bacteria</taxon>
        <taxon>Bacillati</taxon>
        <taxon>Actinomycetota</taxon>
        <taxon>Actinomycetes</taxon>
        <taxon>Micrococcales</taxon>
        <taxon>Microbacteriaceae</taxon>
        <taxon>Herbiconiux</taxon>
    </lineage>
</organism>
<dbReference type="InterPro" id="IPR050282">
    <property type="entry name" value="Cycloisomerase_2"/>
</dbReference>
<comment type="similarity">
    <text evidence="1">Belongs to the cycloisomerase 2 family.</text>
</comment>
<dbReference type="PANTHER" id="PTHR30344">
    <property type="entry name" value="6-PHOSPHOGLUCONOLACTONASE-RELATED"/>
    <property type="match status" value="1"/>
</dbReference>
<dbReference type="Pfam" id="PF10282">
    <property type="entry name" value="Lactonase"/>
    <property type="match status" value="1"/>
</dbReference>
<dbReference type="InterPro" id="IPR015943">
    <property type="entry name" value="WD40/YVTN_repeat-like_dom_sf"/>
</dbReference>
<evidence type="ECO:0000313" key="3">
    <source>
        <dbReference type="EMBL" id="XDI05768.1"/>
    </source>
</evidence>
<sequence length="356" mass="36410">MHETTEAASPTDSRSAAILVAGRGSEGGLYRVAGSEALRMDAVADLAALCEHPRLPVVFGLSAAGGGTLLVWGLEGDAARRLAAVAIGYEEACHLAISPDGTLLVVVAYGGADGGVLRLWALDPNGVPIGDGEVVKLQGASGVDAERQDAPHPHQAVFLGDTVLVPDLGADLVRLFDVENGSLVERPGVAVPAGTGPRHLVVLGEDRSGGGVLVAVSGELSSTVLVGRLGAGVTTWKTTPSSANSEAVSRGEAGGGNYPSDIAASPDRTHVYVANRGADTVAVFEIAGDAPVLRAELTTGAAWPQHLSVTSDRMLVAWWHSSLVSVTNLVAGVPEGATRSFAVPEPGWLLERSHRS</sequence>
<dbReference type="InterPro" id="IPR019405">
    <property type="entry name" value="Lactonase_7-beta_prop"/>
</dbReference>
<dbReference type="EMBL" id="CP162511">
    <property type="protein sequence ID" value="XDI05768.1"/>
    <property type="molecule type" value="Genomic_DNA"/>
</dbReference>